<dbReference type="EC" id="2.7.1.33" evidence="5 14"/>
<dbReference type="GO" id="GO:0004594">
    <property type="term" value="F:pantothenate kinase activity"/>
    <property type="evidence" value="ECO:0007669"/>
    <property type="project" value="UniProtKB-UniRule"/>
</dbReference>
<dbReference type="SUPFAM" id="SSF52540">
    <property type="entry name" value="P-loop containing nucleoside triphosphate hydrolases"/>
    <property type="match status" value="1"/>
</dbReference>
<evidence type="ECO:0000256" key="6">
    <source>
        <dbReference type="ARBA" id="ARBA00015080"/>
    </source>
</evidence>
<accession>A0A4R5NDH0</accession>
<evidence type="ECO:0000256" key="1">
    <source>
        <dbReference type="ARBA" id="ARBA00001206"/>
    </source>
</evidence>
<evidence type="ECO:0000256" key="2">
    <source>
        <dbReference type="ARBA" id="ARBA00004496"/>
    </source>
</evidence>
<dbReference type="GO" id="GO:0015937">
    <property type="term" value="P:coenzyme A biosynthetic process"/>
    <property type="evidence" value="ECO:0007669"/>
    <property type="project" value="UniProtKB-UniRule"/>
</dbReference>
<evidence type="ECO:0000256" key="11">
    <source>
        <dbReference type="ARBA" id="ARBA00022840"/>
    </source>
</evidence>
<evidence type="ECO:0000256" key="9">
    <source>
        <dbReference type="ARBA" id="ARBA00022741"/>
    </source>
</evidence>
<evidence type="ECO:0000256" key="4">
    <source>
        <dbReference type="ARBA" id="ARBA00006087"/>
    </source>
</evidence>
<dbReference type="PANTHER" id="PTHR10285">
    <property type="entry name" value="URIDINE KINASE"/>
    <property type="match status" value="1"/>
</dbReference>
<comment type="subcellular location">
    <subcellularLocation>
        <location evidence="2 14 15">Cytoplasm</location>
    </subcellularLocation>
</comment>
<feature type="binding site" evidence="14">
    <location>
        <begin position="90"/>
        <end position="97"/>
    </location>
    <ligand>
        <name>ATP</name>
        <dbReference type="ChEBI" id="CHEBI:30616"/>
    </ligand>
</feature>
<dbReference type="UniPathway" id="UPA00241">
    <property type="reaction ID" value="UER00352"/>
</dbReference>
<keyword evidence="8 14" id="KW-0808">Transferase</keyword>
<dbReference type="NCBIfam" id="TIGR00554">
    <property type="entry name" value="panK_bact"/>
    <property type="match status" value="1"/>
</dbReference>
<organism evidence="17 18">
    <name type="scientific">Secundilactobacillus malefermentans</name>
    <dbReference type="NCBI Taxonomy" id="176292"/>
    <lineage>
        <taxon>Bacteria</taxon>
        <taxon>Bacillati</taxon>
        <taxon>Bacillota</taxon>
        <taxon>Bacilli</taxon>
        <taxon>Lactobacillales</taxon>
        <taxon>Lactobacillaceae</taxon>
        <taxon>Secundilactobacillus</taxon>
    </lineage>
</organism>
<evidence type="ECO:0000256" key="5">
    <source>
        <dbReference type="ARBA" id="ARBA00012102"/>
    </source>
</evidence>
<keyword evidence="18" id="KW-1185">Reference proteome</keyword>
<evidence type="ECO:0000313" key="18">
    <source>
        <dbReference type="Proteomes" id="UP000294854"/>
    </source>
</evidence>
<evidence type="ECO:0000313" key="17">
    <source>
        <dbReference type="EMBL" id="TDG71449.1"/>
    </source>
</evidence>
<dbReference type="Pfam" id="PF00485">
    <property type="entry name" value="PRK"/>
    <property type="match status" value="1"/>
</dbReference>
<keyword evidence="9 14" id="KW-0547">Nucleotide-binding</keyword>
<dbReference type="HAMAP" id="MF_00215">
    <property type="entry name" value="Pantothen_kinase_1"/>
    <property type="match status" value="1"/>
</dbReference>
<evidence type="ECO:0000256" key="15">
    <source>
        <dbReference type="RuleBase" id="RU003530"/>
    </source>
</evidence>
<reference evidence="17 18" key="1">
    <citation type="journal article" date="2019" name="Appl. Microbiol. Biotechnol.">
        <title>Uncovering carbohydrate metabolism through a genotype-phenotype association study of 56 lactic acid bacteria genomes.</title>
        <authorList>
            <person name="Buron-Moles G."/>
            <person name="Chailyan A."/>
            <person name="Dolejs I."/>
            <person name="Forster J."/>
            <person name="Miks M.H."/>
        </authorList>
    </citation>
    <scope>NUCLEOTIDE SEQUENCE [LARGE SCALE GENOMIC DNA]</scope>
    <source>
        <strain evidence="17 18">ATCC 49373</strain>
    </source>
</reference>
<comment type="pathway">
    <text evidence="3 14 15">Cofactor biosynthesis; coenzyme A biosynthesis; CoA from (R)-pantothenate: step 1/5.</text>
</comment>
<comment type="similarity">
    <text evidence="4 14 15">Belongs to the prokaryotic pantothenate kinase family.</text>
</comment>
<keyword evidence="7 14" id="KW-0963">Cytoplasm</keyword>
<evidence type="ECO:0000256" key="7">
    <source>
        <dbReference type="ARBA" id="ARBA00022490"/>
    </source>
</evidence>
<keyword evidence="11 14" id="KW-0067">ATP-binding</keyword>
<protein>
    <recommendedName>
        <fullName evidence="6 14">Pantothenate kinase</fullName>
        <ecNumber evidence="5 14">2.7.1.33</ecNumber>
    </recommendedName>
    <alternativeName>
        <fullName evidence="13 14">Pantothenic acid kinase</fullName>
    </alternativeName>
</protein>
<keyword evidence="12 14" id="KW-0173">Coenzyme A biosynthesis</keyword>
<evidence type="ECO:0000256" key="10">
    <source>
        <dbReference type="ARBA" id="ARBA00022777"/>
    </source>
</evidence>
<dbReference type="InterPro" id="IPR006083">
    <property type="entry name" value="PRK/URK"/>
</dbReference>
<evidence type="ECO:0000259" key="16">
    <source>
        <dbReference type="Pfam" id="PF00485"/>
    </source>
</evidence>
<dbReference type="STRING" id="1122149.FD44_GL000175"/>
<name>A0A4R5NDH0_9LACO</name>
<dbReference type="OrthoDB" id="1550976at2"/>
<comment type="caution">
    <text evidence="17">The sequence shown here is derived from an EMBL/GenBank/DDBJ whole genome shotgun (WGS) entry which is preliminary data.</text>
</comment>
<evidence type="ECO:0000256" key="12">
    <source>
        <dbReference type="ARBA" id="ARBA00022993"/>
    </source>
</evidence>
<dbReference type="AlphaFoldDB" id="A0A4R5NDH0"/>
<evidence type="ECO:0000256" key="13">
    <source>
        <dbReference type="ARBA" id="ARBA00032866"/>
    </source>
</evidence>
<evidence type="ECO:0000256" key="14">
    <source>
        <dbReference type="HAMAP-Rule" id="MF_00215"/>
    </source>
</evidence>
<dbReference type="Gene3D" id="3.40.50.300">
    <property type="entry name" value="P-loop containing nucleotide triphosphate hydrolases"/>
    <property type="match status" value="1"/>
</dbReference>
<proteinExistence type="inferred from homology"/>
<dbReference type="EMBL" id="PUFO01000105">
    <property type="protein sequence ID" value="TDG71449.1"/>
    <property type="molecule type" value="Genomic_DNA"/>
</dbReference>
<dbReference type="InterPro" id="IPR004566">
    <property type="entry name" value="PanK"/>
</dbReference>
<comment type="catalytic activity">
    <reaction evidence="1 14 15">
        <text>(R)-pantothenate + ATP = (R)-4'-phosphopantothenate + ADP + H(+)</text>
        <dbReference type="Rhea" id="RHEA:16373"/>
        <dbReference type="ChEBI" id="CHEBI:10986"/>
        <dbReference type="ChEBI" id="CHEBI:15378"/>
        <dbReference type="ChEBI" id="CHEBI:29032"/>
        <dbReference type="ChEBI" id="CHEBI:30616"/>
        <dbReference type="ChEBI" id="CHEBI:456216"/>
        <dbReference type="EC" id="2.7.1.33"/>
    </reaction>
</comment>
<dbReference type="Proteomes" id="UP000294854">
    <property type="component" value="Unassembled WGS sequence"/>
</dbReference>
<dbReference type="GO" id="GO:0005524">
    <property type="term" value="F:ATP binding"/>
    <property type="evidence" value="ECO:0007669"/>
    <property type="project" value="UniProtKB-UniRule"/>
</dbReference>
<evidence type="ECO:0000256" key="8">
    <source>
        <dbReference type="ARBA" id="ARBA00022679"/>
    </source>
</evidence>
<dbReference type="PIRSF" id="PIRSF000545">
    <property type="entry name" value="Pantothenate_kin"/>
    <property type="match status" value="1"/>
</dbReference>
<keyword evidence="10 14" id="KW-0418">Kinase</keyword>
<dbReference type="RefSeq" id="WP_010619493.1">
    <property type="nucleotide sequence ID" value="NZ_CP042371.1"/>
</dbReference>
<dbReference type="GO" id="GO:0005737">
    <property type="term" value="C:cytoplasm"/>
    <property type="evidence" value="ECO:0007669"/>
    <property type="project" value="UniProtKB-SubCell"/>
</dbReference>
<sequence length="307" mass="35772">MAELINYDSFTKEQWKQFYQEARVPMSQESLQQIQAFNDQISLQDVQDIYIPLVYLLSLKLAQFKRWQVVQANFLKKEAHDVPFIIGIAGSVAVGKSTTARLLAVLLQHFFTSERIELITTDGFLYPNKVLEEKGIMDRKGFPESYDMKTLIQFLNDVKAGKPNVEAPTYSHQIYDIVPDQSQIIDRPNVLIVEGINTLQLPSNEQVYVSDFTDFSIYVDANPQLVEQWYLERFKALLDTAFQDPKNYYYPYATGNRDDAIMMAERVWREVDLVNLNEFILPTRSRADLIIHKTNNHLIDRLLLRKY</sequence>
<evidence type="ECO:0000256" key="3">
    <source>
        <dbReference type="ARBA" id="ARBA00005225"/>
    </source>
</evidence>
<gene>
    <name evidence="14" type="primary">coaA</name>
    <name evidence="17" type="ORF">C5L31_002236</name>
</gene>
<dbReference type="InterPro" id="IPR027417">
    <property type="entry name" value="P-loop_NTPase"/>
</dbReference>
<feature type="domain" description="Phosphoribulokinase/uridine kinase" evidence="16">
    <location>
        <begin position="85"/>
        <end position="233"/>
    </location>
</feature>
<dbReference type="CDD" id="cd02025">
    <property type="entry name" value="PanK"/>
    <property type="match status" value="1"/>
</dbReference>